<sequence>MSRCYRFFFSVAPELETSSVTSEDILNFLSILSGPWNVETTASEVIENGRNSFKNSISESRTDNTAFV</sequence>
<reference evidence="1 2" key="1">
    <citation type="submission" date="2017-03" db="EMBL/GenBank/DDBJ databases">
        <authorList>
            <person name="Afonso C.L."/>
            <person name="Miller P.J."/>
            <person name="Scott M.A."/>
            <person name="Spackman E."/>
            <person name="Goraichik I."/>
            <person name="Dimitrov K.M."/>
            <person name="Suarez D.L."/>
            <person name="Swayne D.E."/>
        </authorList>
    </citation>
    <scope>NUCLEOTIDE SEQUENCE [LARGE SCALE GENOMIC DNA]</scope>
    <source>
        <strain evidence="1 2">CECT 7745</strain>
    </source>
</reference>
<evidence type="ECO:0000313" key="1">
    <source>
        <dbReference type="EMBL" id="SMC12884.1"/>
    </source>
</evidence>
<dbReference type="Proteomes" id="UP000193224">
    <property type="component" value="Unassembled WGS sequence"/>
</dbReference>
<name>A0A1X7BTH5_9RHOB</name>
<gene>
    <name evidence="1" type="ORF">ROA7745_02717</name>
</gene>
<protein>
    <submittedName>
        <fullName evidence="1">Uncharacterized protein</fullName>
    </submittedName>
</protein>
<dbReference type="AlphaFoldDB" id="A0A1X7BTH5"/>
<evidence type="ECO:0000313" key="2">
    <source>
        <dbReference type="Proteomes" id="UP000193224"/>
    </source>
</evidence>
<organism evidence="1 2">
    <name type="scientific">Roseovarius aestuarii</name>
    <dbReference type="NCBI Taxonomy" id="475083"/>
    <lineage>
        <taxon>Bacteria</taxon>
        <taxon>Pseudomonadati</taxon>
        <taxon>Pseudomonadota</taxon>
        <taxon>Alphaproteobacteria</taxon>
        <taxon>Rhodobacterales</taxon>
        <taxon>Roseobacteraceae</taxon>
        <taxon>Roseovarius</taxon>
    </lineage>
</organism>
<proteinExistence type="predicted"/>
<accession>A0A1X7BTH5</accession>
<keyword evidence="2" id="KW-1185">Reference proteome</keyword>
<dbReference type="EMBL" id="FWXB01000010">
    <property type="protein sequence ID" value="SMC12884.1"/>
    <property type="molecule type" value="Genomic_DNA"/>
</dbReference>